<dbReference type="STRING" id="590646.G3AXH9"/>
<dbReference type="CDD" id="cd00067">
    <property type="entry name" value="GAL4"/>
    <property type="match status" value="1"/>
</dbReference>
<dbReference type="OrthoDB" id="5418899at2759"/>
<dbReference type="PROSITE" id="PS50048">
    <property type="entry name" value="ZN2_CY6_FUNGAL_2"/>
    <property type="match status" value="1"/>
</dbReference>
<dbReference type="PROSITE" id="PS00463">
    <property type="entry name" value="ZN2_CY6_FUNGAL_1"/>
    <property type="match status" value="1"/>
</dbReference>
<dbReference type="GO" id="GO:0000981">
    <property type="term" value="F:DNA-binding transcription factor activity, RNA polymerase II-specific"/>
    <property type="evidence" value="ECO:0007669"/>
    <property type="project" value="InterPro"/>
</dbReference>
<dbReference type="Proteomes" id="UP000000707">
    <property type="component" value="Unassembled WGS sequence"/>
</dbReference>
<dbReference type="Pfam" id="PF11951">
    <property type="entry name" value="Fungal_trans_2"/>
    <property type="match status" value="1"/>
</dbReference>
<evidence type="ECO:0000256" key="2">
    <source>
        <dbReference type="ARBA" id="ARBA00023242"/>
    </source>
</evidence>
<dbReference type="InterPro" id="IPR021858">
    <property type="entry name" value="Fun_TF"/>
</dbReference>
<organism evidence="5">
    <name type="scientific">Candida tenuis (strain ATCC 10573 / BCRC 21748 / CBS 615 / JCM 9827 / NBRC 10315 / NRRL Y-1498 / VKM Y-70)</name>
    <name type="common">Yeast</name>
    <name type="synonym">Yamadazyma tenuis</name>
    <dbReference type="NCBI Taxonomy" id="590646"/>
    <lineage>
        <taxon>Eukaryota</taxon>
        <taxon>Fungi</taxon>
        <taxon>Dikarya</taxon>
        <taxon>Ascomycota</taxon>
        <taxon>Saccharomycotina</taxon>
        <taxon>Pichiomycetes</taxon>
        <taxon>Debaryomycetaceae</taxon>
        <taxon>Yamadazyma</taxon>
    </lineage>
</organism>
<dbReference type="AlphaFoldDB" id="G3AXH9"/>
<keyword evidence="2" id="KW-0539">Nucleus</keyword>
<dbReference type="InterPro" id="IPR001138">
    <property type="entry name" value="Zn2Cys6_DnaBD"/>
</dbReference>
<feature type="domain" description="Zn(2)-C6 fungal-type" evidence="3">
    <location>
        <begin position="12"/>
        <end position="42"/>
    </location>
</feature>
<dbReference type="SUPFAM" id="SSF57701">
    <property type="entry name" value="Zn2/Cys6 DNA-binding domain"/>
    <property type="match status" value="1"/>
</dbReference>
<dbReference type="GO" id="GO:0045944">
    <property type="term" value="P:positive regulation of transcription by RNA polymerase II"/>
    <property type="evidence" value="ECO:0007669"/>
    <property type="project" value="TreeGrafter"/>
</dbReference>
<evidence type="ECO:0000313" key="4">
    <source>
        <dbReference type="EMBL" id="EGV66385.1"/>
    </source>
</evidence>
<protein>
    <recommendedName>
        <fullName evidence="3">Zn(2)-C6 fungal-type domain-containing protein</fullName>
    </recommendedName>
</protein>
<dbReference type="Pfam" id="PF00172">
    <property type="entry name" value="Zn_clus"/>
    <property type="match status" value="1"/>
</dbReference>
<dbReference type="SMART" id="SM00066">
    <property type="entry name" value="GAL4"/>
    <property type="match status" value="1"/>
</dbReference>
<dbReference type="GO" id="GO:0008270">
    <property type="term" value="F:zinc ion binding"/>
    <property type="evidence" value="ECO:0007669"/>
    <property type="project" value="InterPro"/>
</dbReference>
<name>G3AXH9_CANTC</name>
<accession>G3AXH9</accession>
<keyword evidence="5" id="KW-1185">Reference proteome</keyword>
<dbReference type="GO" id="GO:0005634">
    <property type="term" value="C:nucleus"/>
    <property type="evidence" value="ECO:0007669"/>
    <property type="project" value="UniProtKB-SubCell"/>
</dbReference>
<dbReference type="PANTHER" id="PTHR37534:SF49">
    <property type="entry name" value="LYSINE BIOSYNTHESIS REGULATORY PROTEIN LYS14"/>
    <property type="match status" value="1"/>
</dbReference>
<dbReference type="PANTHER" id="PTHR37534">
    <property type="entry name" value="TRANSCRIPTIONAL ACTIVATOR PROTEIN UGA3"/>
    <property type="match status" value="1"/>
</dbReference>
<dbReference type="GO" id="GO:0000976">
    <property type="term" value="F:transcription cis-regulatory region binding"/>
    <property type="evidence" value="ECO:0007669"/>
    <property type="project" value="TreeGrafter"/>
</dbReference>
<gene>
    <name evidence="4" type="ORF">CANTEDRAFT_91547</name>
</gene>
<comment type="subcellular location">
    <subcellularLocation>
        <location evidence="1">Nucleus</location>
    </subcellularLocation>
</comment>
<evidence type="ECO:0000259" key="3">
    <source>
        <dbReference type="PROSITE" id="PS50048"/>
    </source>
</evidence>
<dbReference type="EMBL" id="GL996510">
    <property type="protein sequence ID" value="EGV66385.1"/>
    <property type="molecule type" value="Genomic_DNA"/>
</dbReference>
<reference evidence="4 5" key="1">
    <citation type="journal article" date="2011" name="Proc. Natl. Acad. Sci. U.S.A.">
        <title>Comparative genomics of xylose-fermenting fungi for enhanced biofuel production.</title>
        <authorList>
            <person name="Wohlbach D.J."/>
            <person name="Kuo A."/>
            <person name="Sato T.K."/>
            <person name="Potts K.M."/>
            <person name="Salamov A.A."/>
            <person name="LaButti K.M."/>
            <person name="Sun H."/>
            <person name="Clum A."/>
            <person name="Pangilinan J.L."/>
            <person name="Lindquist E.A."/>
            <person name="Lucas S."/>
            <person name="Lapidus A."/>
            <person name="Jin M."/>
            <person name="Gunawan C."/>
            <person name="Balan V."/>
            <person name="Dale B.E."/>
            <person name="Jeffries T.W."/>
            <person name="Zinkel R."/>
            <person name="Barry K.W."/>
            <person name="Grigoriev I.V."/>
            <person name="Gasch A.P."/>
        </authorList>
    </citation>
    <scope>NUCLEOTIDE SEQUENCE [LARGE SCALE GENOMIC DNA]</scope>
    <source>
        <strain evidence="5">ATCC 10573 / BCRC 21748 / CBS 615 / JCM 9827 / NBRC 10315 / NRRL Y-1498 / VKM Y-70</strain>
    </source>
</reference>
<dbReference type="InterPro" id="IPR036864">
    <property type="entry name" value="Zn2-C6_fun-type_DNA-bd_sf"/>
</dbReference>
<dbReference type="HOGENOM" id="CLU_015493_2_0_1"/>
<evidence type="ECO:0000256" key="1">
    <source>
        <dbReference type="ARBA" id="ARBA00004123"/>
    </source>
</evidence>
<sequence length="477" mass="55598">MTKSKNQRSRGGCISCKHRKKKCNEVKPTCGTCERMGITCQYVKKLYWNDTNQSSNRHYTIRTVPPKFFLTTTVEDMKLNTRLQNPNNNSTMPYRLKVDSVPKQEHPQEAPNLNPNIESDLFDHYVEVVSKKKVFGNLQLNGFRSIIIPHCITSPSLFQSIIAISASDLIRRYPTHTYFSKLTTKYKNEAINLMYNLLDDFGKERIDEIVTSILILCSLEIGEDLNSNWVNYLKQSCLIFSTLNDEDILQSEVLLFCYRYFILRYILLLSSLNRLEYFYFTNNFPMKFIDTFFKDDSVDYMLGCSPKLIQIIGDITRLKNNDDSIDPSQVGEIYDALFALREEHEDLKLNFCSQLYLHTVKIHLASTFESQLNSLHLTIDTEFHVQEVLKIFQNITNYESPTLFPTWCILILSVCNYNVFIRHQVLDTCVRVEKNWPRSSATLLKGSIQVIWKIRDLTPGMDWRDIFSSLNIKLCLT</sequence>
<dbReference type="eggNOG" id="ENOG502S6US">
    <property type="taxonomic scope" value="Eukaryota"/>
</dbReference>
<proteinExistence type="predicted"/>
<dbReference type="Gene3D" id="4.10.240.10">
    <property type="entry name" value="Zn(2)-C6 fungal-type DNA-binding domain"/>
    <property type="match status" value="1"/>
</dbReference>
<evidence type="ECO:0000313" key="5">
    <source>
        <dbReference type="Proteomes" id="UP000000707"/>
    </source>
</evidence>